<protein>
    <submittedName>
        <fullName evidence="1">Glycosyltransferase, family 8</fullName>
    </submittedName>
</protein>
<dbReference type="RefSeq" id="WP_157676299.1">
    <property type="nucleotide sequence ID" value="NZ_CP022347.1"/>
</dbReference>
<gene>
    <name evidence="1" type="ORF">CAV_0300</name>
</gene>
<accession>A0A222MVY1</accession>
<proteinExistence type="predicted"/>
<organism evidence="1 2">
    <name type="scientific">Campylobacter avium LMG 24591</name>
    <dbReference type="NCBI Taxonomy" id="522484"/>
    <lineage>
        <taxon>Bacteria</taxon>
        <taxon>Pseudomonadati</taxon>
        <taxon>Campylobacterota</taxon>
        <taxon>Epsilonproteobacteria</taxon>
        <taxon>Campylobacterales</taxon>
        <taxon>Campylobacteraceae</taxon>
        <taxon>Campylobacter</taxon>
    </lineage>
</organism>
<evidence type="ECO:0000313" key="1">
    <source>
        <dbReference type="EMBL" id="ASQ29971.1"/>
    </source>
</evidence>
<keyword evidence="1" id="KW-0808">Transferase</keyword>
<dbReference type="Pfam" id="PF01501">
    <property type="entry name" value="Glyco_transf_8"/>
    <property type="match status" value="1"/>
</dbReference>
<keyword evidence="2" id="KW-1185">Reference proteome</keyword>
<dbReference type="InterPro" id="IPR029044">
    <property type="entry name" value="Nucleotide-diphossugar_trans"/>
</dbReference>
<sequence length="453" mass="53877">MFDILLNSSKEQISYAAVLINNIILKTDTSKKFKDFCDPYLLNSYSHQNHDYLKVKDPKSEEVLNQEEGYIFHIYTEGKIKDDLKDKFYLLSKKLSEIYPCKIVFYERDENIFKKQHLTSWNGSYATYMKTLAFVELENKLDYILYVDLDMHILCDLRELFAINLEEKVMASVALGTGVGVSINSIDKTTELKLNSKWYNIAFSLVSLKNYKKQDINKKFFDILDNYEITHAPEELIYNFIIKDRIKLPLSYNFVLGHYMQDTFESDAMYKFESHGGYFLYSLDFYKKFLKNAKVLHYSGWCMKPWDKPIYWHNVFGLNNEMIEYACFNLWWDTALKTPYFEEYFKNLKQENERYIQNYALNILSHKIRDIFEQVKQKESNLNDFSEQVLHVKQQLSSFTEQKIQNKNEVITIKDQSYKKHLSYQLGVELIKAWKNKWGGGLYQIPICCLPHS</sequence>
<dbReference type="KEGG" id="cavi:CAV_0300"/>
<dbReference type="OrthoDB" id="5363698at2"/>
<reference evidence="1 2" key="1">
    <citation type="submission" date="2017-07" db="EMBL/GenBank/DDBJ databases">
        <title>Analysis of two Campylobacter avium genomes and identification of a novel hippuricase gene.</title>
        <authorList>
            <person name="Miller W.G."/>
            <person name="Chapman M.H."/>
            <person name="Yee E."/>
            <person name="Revez J."/>
            <person name="Bono J.L."/>
            <person name="Rossi M."/>
        </authorList>
    </citation>
    <scope>NUCLEOTIDE SEQUENCE [LARGE SCALE GENOMIC DNA]</scope>
    <source>
        <strain evidence="1 2">LMG 24591</strain>
    </source>
</reference>
<name>A0A222MVY1_9BACT</name>
<dbReference type="AlphaFoldDB" id="A0A222MVY1"/>
<dbReference type="SUPFAM" id="SSF53448">
    <property type="entry name" value="Nucleotide-diphospho-sugar transferases"/>
    <property type="match status" value="1"/>
</dbReference>
<dbReference type="Gene3D" id="3.90.550.10">
    <property type="entry name" value="Spore Coat Polysaccharide Biosynthesis Protein SpsA, Chain A"/>
    <property type="match status" value="1"/>
</dbReference>
<dbReference type="InterPro" id="IPR002495">
    <property type="entry name" value="Glyco_trans_8"/>
</dbReference>
<dbReference type="EMBL" id="CP022347">
    <property type="protein sequence ID" value="ASQ29971.1"/>
    <property type="molecule type" value="Genomic_DNA"/>
</dbReference>
<dbReference type="GO" id="GO:0016757">
    <property type="term" value="F:glycosyltransferase activity"/>
    <property type="evidence" value="ECO:0007669"/>
    <property type="project" value="InterPro"/>
</dbReference>
<evidence type="ECO:0000313" key="2">
    <source>
        <dbReference type="Proteomes" id="UP000201169"/>
    </source>
</evidence>
<dbReference type="Proteomes" id="UP000201169">
    <property type="component" value="Chromosome"/>
</dbReference>